<protein>
    <submittedName>
        <fullName evidence="2">Uncharacterized protein</fullName>
    </submittedName>
</protein>
<evidence type="ECO:0000313" key="2">
    <source>
        <dbReference type="EMBL" id="CAG9839845.1"/>
    </source>
</evidence>
<dbReference type="EMBL" id="OU898283">
    <property type="protein sequence ID" value="CAG9839845.1"/>
    <property type="molecule type" value="Genomic_DNA"/>
</dbReference>
<keyword evidence="3" id="KW-1185">Reference proteome</keyword>
<name>A0A9N9TBZ9_DIABA</name>
<feature type="region of interest" description="Disordered" evidence="1">
    <location>
        <begin position="198"/>
        <end position="325"/>
    </location>
</feature>
<evidence type="ECO:0000256" key="1">
    <source>
        <dbReference type="SAM" id="MobiDB-lite"/>
    </source>
</evidence>
<proteinExistence type="predicted"/>
<reference evidence="2" key="1">
    <citation type="submission" date="2022-01" db="EMBL/GenBank/DDBJ databases">
        <authorList>
            <person name="King R."/>
        </authorList>
    </citation>
    <scope>NUCLEOTIDE SEQUENCE</scope>
</reference>
<feature type="compositionally biased region" description="Basic and acidic residues" evidence="1">
    <location>
        <begin position="239"/>
        <end position="256"/>
    </location>
</feature>
<organism evidence="2 3">
    <name type="scientific">Diabrotica balteata</name>
    <name type="common">Banded cucumber beetle</name>
    <dbReference type="NCBI Taxonomy" id="107213"/>
    <lineage>
        <taxon>Eukaryota</taxon>
        <taxon>Metazoa</taxon>
        <taxon>Ecdysozoa</taxon>
        <taxon>Arthropoda</taxon>
        <taxon>Hexapoda</taxon>
        <taxon>Insecta</taxon>
        <taxon>Pterygota</taxon>
        <taxon>Neoptera</taxon>
        <taxon>Endopterygota</taxon>
        <taxon>Coleoptera</taxon>
        <taxon>Polyphaga</taxon>
        <taxon>Cucujiformia</taxon>
        <taxon>Chrysomeloidea</taxon>
        <taxon>Chrysomelidae</taxon>
        <taxon>Galerucinae</taxon>
        <taxon>Diabroticina</taxon>
        <taxon>Diabroticites</taxon>
        <taxon>Diabrotica</taxon>
    </lineage>
</organism>
<evidence type="ECO:0000313" key="3">
    <source>
        <dbReference type="Proteomes" id="UP001153709"/>
    </source>
</evidence>
<dbReference type="Proteomes" id="UP001153709">
    <property type="component" value="Chromosome 8"/>
</dbReference>
<feature type="compositionally biased region" description="Low complexity" evidence="1">
    <location>
        <begin position="261"/>
        <end position="284"/>
    </location>
</feature>
<dbReference type="AlphaFoldDB" id="A0A9N9TBZ9"/>
<accession>A0A9N9TBZ9</accession>
<gene>
    <name evidence="2" type="ORF">DIABBA_LOCUS12569</name>
</gene>
<sequence>MCAKYLVKIFKIKTAIMDFLFITCVVLGISQCLSAPTDLNNTFTGKIEECANFTALKLNQTEILDTCKDFFKLSPTQIIESRNETGILCTLYNHSLISYCRSNNTIRYPTVSEIKLKNYTLNSVCKSVVNSSQSILPTFKEHSCLRTCTTLFNEELQPACLFAHYYYLQTTNVTEKTVIPVPVPNNPPAEIVNQPKEALPEQPPKDLHEPDQQAEVPLPKNEQNVESKKVVAANVIASEHPKDPEDPKLEDKKKPEPPSPKTLTSTTLKVSEPVQAPAPVPVDVNIAQPNADDTMMNEDDEDEGIHGGDDNEYADGPPGPVKPETVKAGKFNIIVLAFI</sequence>